<dbReference type="FunFam" id="2.20.25.10:FF:000064">
    <property type="entry name" value="Peptide-N(4)-(N-acetyl-beta-glucosaminyl)asparagine amidase"/>
    <property type="match status" value="1"/>
</dbReference>
<dbReference type="RefSeq" id="XP_002295835.1">
    <property type="nucleotide sequence ID" value="XM_002295799.1"/>
</dbReference>
<dbReference type="GO" id="GO:0046872">
    <property type="term" value="F:metal ion binding"/>
    <property type="evidence" value="ECO:0007669"/>
    <property type="project" value="UniProtKB-KW"/>
</dbReference>
<reference evidence="6 7" key="2">
    <citation type="journal article" date="2008" name="Nature">
        <title>The Phaeodactylum genome reveals the evolutionary history of diatom genomes.</title>
        <authorList>
            <person name="Bowler C."/>
            <person name="Allen A.E."/>
            <person name="Badger J.H."/>
            <person name="Grimwood J."/>
            <person name="Jabbari K."/>
            <person name="Kuo A."/>
            <person name="Maheswari U."/>
            <person name="Martens C."/>
            <person name="Maumus F."/>
            <person name="Otillar R.P."/>
            <person name="Rayko E."/>
            <person name="Salamov A."/>
            <person name="Vandepoele K."/>
            <person name="Beszteri B."/>
            <person name="Gruber A."/>
            <person name="Heijde M."/>
            <person name="Katinka M."/>
            <person name="Mock T."/>
            <person name="Valentin K."/>
            <person name="Verret F."/>
            <person name="Berges J.A."/>
            <person name="Brownlee C."/>
            <person name="Cadoret J.P."/>
            <person name="Chiovitti A."/>
            <person name="Choi C.J."/>
            <person name="Coesel S."/>
            <person name="De Martino A."/>
            <person name="Detter J.C."/>
            <person name="Durkin C."/>
            <person name="Falciatore A."/>
            <person name="Fournet J."/>
            <person name="Haruta M."/>
            <person name="Huysman M.J."/>
            <person name="Jenkins B.D."/>
            <person name="Jiroutova K."/>
            <person name="Jorgensen R.E."/>
            <person name="Joubert Y."/>
            <person name="Kaplan A."/>
            <person name="Kroger N."/>
            <person name="Kroth P.G."/>
            <person name="La Roche J."/>
            <person name="Lindquist E."/>
            <person name="Lommer M."/>
            <person name="Martin-Jezequel V."/>
            <person name="Lopez P.J."/>
            <person name="Lucas S."/>
            <person name="Mangogna M."/>
            <person name="McGinnis K."/>
            <person name="Medlin L.K."/>
            <person name="Montsant A."/>
            <person name="Oudot-Le Secq M.P."/>
            <person name="Napoli C."/>
            <person name="Obornik M."/>
            <person name="Parker M.S."/>
            <person name="Petit J.L."/>
            <person name="Porcel B.M."/>
            <person name="Poulsen N."/>
            <person name="Robison M."/>
            <person name="Rychlewski L."/>
            <person name="Rynearson T.A."/>
            <person name="Schmutz J."/>
            <person name="Shapiro H."/>
            <person name="Siaut M."/>
            <person name="Stanley M."/>
            <person name="Sussman M.R."/>
            <person name="Taylor A.R."/>
            <person name="Vardi A."/>
            <person name="von Dassow P."/>
            <person name="Vyverman W."/>
            <person name="Willis A."/>
            <person name="Wyrwicz L.S."/>
            <person name="Rokhsar D.S."/>
            <person name="Weissenbach J."/>
            <person name="Armbrust E.V."/>
            <person name="Green B.R."/>
            <person name="Van de Peer Y."/>
            <person name="Grigoriev I.V."/>
        </authorList>
    </citation>
    <scope>NUCLEOTIDE SEQUENCE [LARGE SCALE GENOMIC DNA]</scope>
    <source>
        <strain evidence="6 7">CCMP1335</strain>
    </source>
</reference>
<feature type="domain" description="Transglutaminase-like" evidence="5">
    <location>
        <begin position="96"/>
        <end position="151"/>
    </location>
</feature>
<feature type="non-terminal residue" evidence="6">
    <location>
        <position position="186"/>
    </location>
</feature>
<keyword evidence="3" id="KW-0862">Zinc</keyword>
<evidence type="ECO:0000256" key="4">
    <source>
        <dbReference type="SAM" id="MobiDB-lite"/>
    </source>
</evidence>
<dbReference type="SUPFAM" id="SSF54001">
    <property type="entry name" value="Cysteine proteinases"/>
    <property type="match status" value="1"/>
</dbReference>
<dbReference type="Gene3D" id="3.10.620.30">
    <property type="match status" value="1"/>
</dbReference>
<dbReference type="STRING" id="35128.B5YN10"/>
<dbReference type="GeneID" id="7444123"/>
<accession>B5YN10</accession>
<evidence type="ECO:0000313" key="6">
    <source>
        <dbReference type="EMBL" id="ACI64552.1"/>
    </source>
</evidence>
<reference evidence="6 7" key="1">
    <citation type="journal article" date="2004" name="Science">
        <title>The genome of the diatom Thalassiosira pseudonana: ecology, evolution, and metabolism.</title>
        <authorList>
            <person name="Armbrust E.V."/>
            <person name="Berges J.A."/>
            <person name="Bowler C."/>
            <person name="Green B.R."/>
            <person name="Martinez D."/>
            <person name="Putnam N.H."/>
            <person name="Zhou S."/>
            <person name="Allen A.E."/>
            <person name="Apt K.E."/>
            <person name="Bechner M."/>
            <person name="Brzezinski M.A."/>
            <person name="Chaal B.K."/>
            <person name="Chiovitti A."/>
            <person name="Davis A.K."/>
            <person name="Demarest M.S."/>
            <person name="Detter J.C."/>
            <person name="Glavina T."/>
            <person name="Goodstein D."/>
            <person name="Hadi M.Z."/>
            <person name="Hellsten U."/>
            <person name="Hildebrand M."/>
            <person name="Jenkins B.D."/>
            <person name="Jurka J."/>
            <person name="Kapitonov V.V."/>
            <person name="Kroger N."/>
            <person name="Lau W.W."/>
            <person name="Lane T.W."/>
            <person name="Larimer F.W."/>
            <person name="Lippmeier J.C."/>
            <person name="Lucas S."/>
            <person name="Medina M."/>
            <person name="Montsant A."/>
            <person name="Obornik M."/>
            <person name="Parker M.S."/>
            <person name="Palenik B."/>
            <person name="Pazour G.J."/>
            <person name="Richardson P.M."/>
            <person name="Rynearson T.A."/>
            <person name="Saito M.A."/>
            <person name="Schwartz D.C."/>
            <person name="Thamatrakoln K."/>
            <person name="Valentin K."/>
            <person name="Vardi A."/>
            <person name="Wilkerson F.P."/>
            <person name="Rokhsar D.S."/>
        </authorList>
    </citation>
    <scope>NUCLEOTIDE SEQUENCE [LARGE SCALE GENOMIC DNA]</scope>
    <source>
        <strain evidence="6 7">CCMP1335</strain>
    </source>
</reference>
<dbReference type="SMART" id="SM00460">
    <property type="entry name" value="TGc"/>
    <property type="match status" value="1"/>
</dbReference>
<dbReference type="PANTHER" id="PTHR12143">
    <property type="entry name" value="PEPTIDE N-GLYCANASE PNGASE -RELATED"/>
    <property type="match status" value="1"/>
</dbReference>
<sequence>KDLFRDDDAEFEGDDLLLKRLTLYFKQDVMKWVNQPPCSNPNCTGNEDGKQMTSKGVRGPMSDEEKKGAASRVEMYTCQLCNTDTTFPRYNSPSALFQSRRGRCGEFANLFGTYCRAIGFDTRYVLDFTDHVWTEVWSVRQQRWLHADSCEGLIDRPSMYEQGWGKKLNYAIGATHDSVADVTKRY</sequence>
<comment type="similarity">
    <text evidence="1">Belongs to the transglutaminase-like superfamily. PNGase family.</text>
</comment>
<protein>
    <recommendedName>
        <fullName evidence="5">Transglutaminase-like domain-containing protein</fullName>
    </recommendedName>
</protein>
<dbReference type="InterPro" id="IPR002931">
    <property type="entry name" value="Transglutaminase-like"/>
</dbReference>
<keyword evidence="2" id="KW-0479">Metal-binding</keyword>
<dbReference type="eggNOG" id="KOG0909">
    <property type="taxonomic scope" value="Eukaryota"/>
</dbReference>
<evidence type="ECO:0000256" key="2">
    <source>
        <dbReference type="ARBA" id="ARBA00022723"/>
    </source>
</evidence>
<dbReference type="InterPro" id="IPR038765">
    <property type="entry name" value="Papain-like_cys_pep_sf"/>
</dbReference>
<dbReference type="InParanoid" id="B5YN10"/>
<proteinExistence type="inferred from homology"/>
<feature type="region of interest" description="Disordered" evidence="4">
    <location>
        <begin position="41"/>
        <end position="64"/>
    </location>
</feature>
<evidence type="ECO:0000256" key="1">
    <source>
        <dbReference type="ARBA" id="ARBA00009390"/>
    </source>
</evidence>
<dbReference type="AlphaFoldDB" id="B5YN10"/>
<dbReference type="OMA" id="NDFFTWI"/>
<dbReference type="Proteomes" id="UP000001449">
    <property type="component" value="Chromosome 7"/>
</dbReference>
<dbReference type="PaxDb" id="35128-Thaps35410"/>
<dbReference type="HOGENOM" id="CLU_1369094_0_0_1"/>
<dbReference type="EMBL" id="CP001160">
    <property type="protein sequence ID" value="ACI64552.1"/>
    <property type="molecule type" value="Genomic_DNA"/>
</dbReference>
<dbReference type="Pfam" id="PF01841">
    <property type="entry name" value="Transglut_core"/>
    <property type="match status" value="1"/>
</dbReference>
<evidence type="ECO:0000256" key="3">
    <source>
        <dbReference type="ARBA" id="ARBA00022833"/>
    </source>
</evidence>
<dbReference type="InterPro" id="IPR050883">
    <property type="entry name" value="PNGase"/>
</dbReference>
<dbReference type="KEGG" id="tps:THAPS_35410"/>
<feature type="non-terminal residue" evidence="6">
    <location>
        <position position="1"/>
    </location>
</feature>
<organism evidence="6 7">
    <name type="scientific">Thalassiosira pseudonana</name>
    <name type="common">Marine diatom</name>
    <name type="synonym">Cyclotella nana</name>
    <dbReference type="NCBI Taxonomy" id="35128"/>
    <lineage>
        <taxon>Eukaryota</taxon>
        <taxon>Sar</taxon>
        <taxon>Stramenopiles</taxon>
        <taxon>Ochrophyta</taxon>
        <taxon>Bacillariophyta</taxon>
        <taxon>Coscinodiscophyceae</taxon>
        <taxon>Thalassiosirophycidae</taxon>
        <taxon>Thalassiosirales</taxon>
        <taxon>Thalassiosiraceae</taxon>
        <taxon>Thalassiosira</taxon>
    </lineage>
</organism>
<dbReference type="PANTHER" id="PTHR12143:SF19">
    <property type="entry name" value="PEPTIDE-N(4)-(N-ACETYL-BETA-GLUCOSAMINYL)ASPARAGINE AMIDASE"/>
    <property type="match status" value="1"/>
</dbReference>
<dbReference type="Gene3D" id="2.20.25.10">
    <property type="match status" value="1"/>
</dbReference>
<keyword evidence="7" id="KW-1185">Reference proteome</keyword>
<evidence type="ECO:0000259" key="5">
    <source>
        <dbReference type="SMART" id="SM00460"/>
    </source>
</evidence>
<name>B5YN10_THAPS</name>
<gene>
    <name evidence="6" type="ORF">THAPS_35410</name>
</gene>
<evidence type="ECO:0000313" key="7">
    <source>
        <dbReference type="Proteomes" id="UP000001449"/>
    </source>
</evidence>